<dbReference type="CDD" id="cd02209">
    <property type="entry name" value="cupin_XRE_C"/>
    <property type="match status" value="1"/>
</dbReference>
<dbReference type="PANTHER" id="PTHR46797:SF19">
    <property type="entry name" value="BLL2473 PROTEIN"/>
    <property type="match status" value="1"/>
</dbReference>
<dbReference type="InterPro" id="IPR001387">
    <property type="entry name" value="Cro/C1-type_HTH"/>
</dbReference>
<dbReference type="InterPro" id="IPR050807">
    <property type="entry name" value="TransReg_Diox_bact_type"/>
</dbReference>
<name>A0A1H2SD75_9EURY</name>
<dbReference type="GO" id="GO:0005829">
    <property type="term" value="C:cytosol"/>
    <property type="evidence" value="ECO:0007669"/>
    <property type="project" value="TreeGrafter"/>
</dbReference>
<dbReference type="Pfam" id="PF12844">
    <property type="entry name" value="HTH_19"/>
    <property type="match status" value="1"/>
</dbReference>
<evidence type="ECO:0000259" key="2">
    <source>
        <dbReference type="PROSITE" id="PS50943"/>
    </source>
</evidence>
<dbReference type="SUPFAM" id="SSF47413">
    <property type="entry name" value="lambda repressor-like DNA-binding domains"/>
    <property type="match status" value="1"/>
</dbReference>
<dbReference type="InterPro" id="IPR013096">
    <property type="entry name" value="Cupin_2"/>
</dbReference>
<dbReference type="Proteomes" id="UP000198669">
    <property type="component" value="Unassembled WGS sequence"/>
</dbReference>
<dbReference type="SUPFAM" id="SSF51182">
    <property type="entry name" value="RmlC-like cupins"/>
    <property type="match status" value="1"/>
</dbReference>
<dbReference type="Gene3D" id="1.10.260.40">
    <property type="entry name" value="lambda repressor-like DNA-binding domains"/>
    <property type="match status" value="1"/>
</dbReference>
<dbReference type="AlphaFoldDB" id="A0A1H2SD75"/>
<organism evidence="3 4">
    <name type="scientific">Methanohalophilus halophilus</name>
    <dbReference type="NCBI Taxonomy" id="2177"/>
    <lineage>
        <taxon>Archaea</taxon>
        <taxon>Methanobacteriati</taxon>
        <taxon>Methanobacteriota</taxon>
        <taxon>Stenosarchaea group</taxon>
        <taxon>Methanomicrobia</taxon>
        <taxon>Methanosarcinales</taxon>
        <taxon>Methanosarcinaceae</taxon>
        <taxon>Methanohalophilus</taxon>
    </lineage>
</organism>
<keyword evidence="1" id="KW-0238">DNA-binding</keyword>
<dbReference type="Gene3D" id="2.60.120.10">
    <property type="entry name" value="Jelly Rolls"/>
    <property type="match status" value="1"/>
</dbReference>
<dbReference type="InterPro" id="IPR014710">
    <property type="entry name" value="RmlC-like_jellyroll"/>
</dbReference>
<dbReference type="PANTHER" id="PTHR46797">
    <property type="entry name" value="HTH-TYPE TRANSCRIPTIONAL REGULATOR"/>
    <property type="match status" value="1"/>
</dbReference>
<dbReference type="InterPro" id="IPR011051">
    <property type="entry name" value="RmlC_Cupin_sf"/>
</dbReference>
<evidence type="ECO:0000313" key="4">
    <source>
        <dbReference type="Proteomes" id="UP000198669"/>
    </source>
</evidence>
<dbReference type="EMBL" id="FNMU01000002">
    <property type="protein sequence ID" value="SDW29084.1"/>
    <property type="molecule type" value="Genomic_DNA"/>
</dbReference>
<reference evidence="3 4" key="1">
    <citation type="submission" date="2016-10" db="EMBL/GenBank/DDBJ databases">
        <authorList>
            <person name="de Groot N.N."/>
        </authorList>
    </citation>
    <scope>NUCLEOTIDE SEQUENCE [LARGE SCALE GENOMIC DNA]</scope>
    <source>
        <strain evidence="3 4">Z-7982</strain>
    </source>
</reference>
<dbReference type="Pfam" id="PF07883">
    <property type="entry name" value="Cupin_2"/>
    <property type="match status" value="1"/>
</dbReference>
<evidence type="ECO:0000313" key="3">
    <source>
        <dbReference type="EMBL" id="SDW29084.1"/>
    </source>
</evidence>
<dbReference type="GO" id="GO:0003700">
    <property type="term" value="F:DNA-binding transcription factor activity"/>
    <property type="evidence" value="ECO:0007669"/>
    <property type="project" value="TreeGrafter"/>
</dbReference>
<dbReference type="InterPro" id="IPR010982">
    <property type="entry name" value="Lambda_DNA-bd_dom_sf"/>
</dbReference>
<dbReference type="GO" id="GO:0003677">
    <property type="term" value="F:DNA binding"/>
    <property type="evidence" value="ECO:0007669"/>
    <property type="project" value="UniProtKB-KW"/>
</dbReference>
<evidence type="ECO:0000256" key="1">
    <source>
        <dbReference type="ARBA" id="ARBA00023125"/>
    </source>
</evidence>
<accession>A0A1H2SD75</accession>
<feature type="domain" description="HTH cro/C1-type" evidence="2">
    <location>
        <begin position="24"/>
        <end position="78"/>
    </location>
</feature>
<dbReference type="SMART" id="SM00530">
    <property type="entry name" value="HTH_XRE"/>
    <property type="match status" value="1"/>
</dbReference>
<sequence length="195" mass="22111">MNKYDSLNGRLKMQEKIKEIPSRVKELRGLSGISAEEIASSLDIALEEYKKYESGELDIPASILFEIAQLLEVDMTVLLTGEDPRMHIFTITRKDEGVSVERRKQYQYEGLAPNFIHKKAEPFVVTVEPQSNQDSTPNSHPGQEFDYVLEGSLKVIIHNNEIIINEGDSIYFDSNYNHSMQAVGDKAAKFLAIIF</sequence>
<dbReference type="CDD" id="cd00093">
    <property type="entry name" value="HTH_XRE"/>
    <property type="match status" value="1"/>
</dbReference>
<proteinExistence type="predicted"/>
<protein>
    <submittedName>
        <fullName evidence="3">Helix-turn-helix domain-containing protein</fullName>
    </submittedName>
</protein>
<gene>
    <name evidence="3" type="ORF">SAMN04515625_0614</name>
</gene>
<dbReference type="PROSITE" id="PS50943">
    <property type="entry name" value="HTH_CROC1"/>
    <property type="match status" value="1"/>
</dbReference>